<keyword evidence="8" id="KW-0732">Signal</keyword>
<keyword evidence="5 7" id="KW-1133">Transmembrane helix</keyword>
<evidence type="ECO:0000256" key="3">
    <source>
        <dbReference type="ARBA" id="ARBA00022475"/>
    </source>
</evidence>
<sequence length="784" mass="89602">MKRLLLLCTFALALVMEAGAVLKEKDLEQTLGILRTELKQYDNELTRRSAVRTDRTKRLIQQLMATMKRADQNALMLYSQQQDNVFDLTYACHEATQQYRNFHRQQLPFTSFLEKTEGEIARYDSLINHLQGIPVRIMTKYGAENRDSCLVIAQSIRGKLEDNANTLRRNIYLYTKAENRLSELNDYANKRYGEIQQNIFINGGDSYPTLLKNLSRRWQQMGDNLKKKYSFNANANSQWSAEWIFGMFLGILFYVIVAIILNALFFKFVLPKKFNTEEFRKKRVCIIMATTTVTFAIIQGLVISNSSQNFLIMASSLLVEYSWLLAVILISLLLRVKGEQIKSAFRIYAPLIAVGFVVIGCRIILIPNELVNLILPPILLACAIWQWIVIRRHNQNIPRSDIFYTYISLIVFVASVICSMIGYTLFAVQLIIWWIMQLTCILTINCLSRYLEIYAKRKRLIQKPISQTWAYYLVEKTVIPILGVLSVMLSIYWAAKVFNLTDMCIKIFFHPFINMVNAQGEATLTVSIIKLTMVINSWFIFRYVSKTILAFLKMHYEISDPSTAASKEVMGRNVIQVLVWGAWLMFSLSLFNISLAWLLAISGGLSTGIGFASKDIIENIYYGASLMAGRIKVGDWIDVDGTMGKVVSISYTSTVVESMQGEVITFQNAQLFAKNYKNLTRNHGYVLAAVPFGVAYGSNLKEVISMVEEAVNNQRHQAIDPEKRAKVVVTEMADSSVNMKLVVWAEAPKRTIVISDMLKLIYDTLNEHNISIPFPQRDIHLIQN</sequence>
<dbReference type="Gene3D" id="2.30.30.60">
    <property type="match status" value="1"/>
</dbReference>
<dbReference type="Pfam" id="PF21082">
    <property type="entry name" value="MS_channel_3rd"/>
    <property type="match status" value="1"/>
</dbReference>
<dbReference type="InterPro" id="IPR010920">
    <property type="entry name" value="LSM_dom_sf"/>
</dbReference>
<protein>
    <submittedName>
        <fullName evidence="11">Mechanosensitive ion channel</fullName>
    </submittedName>
</protein>
<feature type="transmembrane region" description="Helical" evidence="7">
    <location>
        <begin position="243"/>
        <end position="264"/>
    </location>
</feature>
<feature type="chain" id="PRO_5036838796" evidence="8">
    <location>
        <begin position="21"/>
        <end position="784"/>
    </location>
</feature>
<dbReference type="InterPro" id="IPR011066">
    <property type="entry name" value="MscS_channel_C_sf"/>
</dbReference>
<feature type="transmembrane region" description="Helical" evidence="7">
    <location>
        <begin position="577"/>
        <end position="600"/>
    </location>
</feature>
<feature type="transmembrane region" description="Helical" evidence="7">
    <location>
        <begin position="524"/>
        <end position="544"/>
    </location>
</feature>
<feature type="transmembrane region" description="Helical" evidence="7">
    <location>
        <begin position="469"/>
        <end position="493"/>
    </location>
</feature>
<name>A0A928GG85_XYLRU</name>
<feature type="transmembrane region" description="Helical" evidence="7">
    <location>
        <begin position="431"/>
        <end position="448"/>
    </location>
</feature>
<gene>
    <name evidence="11" type="ORF">E7102_00775</name>
</gene>
<organism evidence="11 12">
    <name type="scientific">Xylanibacter ruminicola</name>
    <name type="common">Prevotella ruminicola</name>
    <dbReference type="NCBI Taxonomy" id="839"/>
    <lineage>
        <taxon>Bacteria</taxon>
        <taxon>Pseudomonadati</taxon>
        <taxon>Bacteroidota</taxon>
        <taxon>Bacteroidia</taxon>
        <taxon>Bacteroidales</taxon>
        <taxon>Prevotellaceae</taxon>
        <taxon>Xylanibacter</taxon>
    </lineage>
</organism>
<dbReference type="InterPro" id="IPR006685">
    <property type="entry name" value="MscS_channel_2nd"/>
</dbReference>
<dbReference type="SUPFAM" id="SSF82689">
    <property type="entry name" value="Mechanosensitive channel protein MscS (YggB), C-terminal domain"/>
    <property type="match status" value="1"/>
</dbReference>
<dbReference type="PANTHER" id="PTHR30221:SF1">
    <property type="entry name" value="SMALL-CONDUCTANCE MECHANOSENSITIVE CHANNEL"/>
    <property type="match status" value="1"/>
</dbReference>
<feature type="transmembrane region" description="Helical" evidence="7">
    <location>
        <begin position="284"/>
        <end position="304"/>
    </location>
</feature>
<feature type="domain" description="Mechanosensitive ion channel MscS" evidence="9">
    <location>
        <begin position="625"/>
        <end position="681"/>
    </location>
</feature>
<feature type="transmembrane region" description="Helical" evidence="7">
    <location>
        <begin position="345"/>
        <end position="365"/>
    </location>
</feature>
<dbReference type="InterPro" id="IPR023408">
    <property type="entry name" value="MscS_beta-dom_sf"/>
</dbReference>
<keyword evidence="3" id="KW-1003">Cell membrane</keyword>
<evidence type="ECO:0000256" key="8">
    <source>
        <dbReference type="SAM" id="SignalP"/>
    </source>
</evidence>
<evidence type="ECO:0000256" key="1">
    <source>
        <dbReference type="ARBA" id="ARBA00004651"/>
    </source>
</evidence>
<dbReference type="AlphaFoldDB" id="A0A928GG85"/>
<dbReference type="GO" id="GO:0005886">
    <property type="term" value="C:plasma membrane"/>
    <property type="evidence" value="ECO:0007669"/>
    <property type="project" value="UniProtKB-SubCell"/>
</dbReference>
<keyword evidence="4 7" id="KW-0812">Transmembrane</keyword>
<feature type="signal peptide" evidence="8">
    <location>
        <begin position="1"/>
        <end position="20"/>
    </location>
</feature>
<evidence type="ECO:0000259" key="10">
    <source>
        <dbReference type="Pfam" id="PF21082"/>
    </source>
</evidence>
<reference evidence="11" key="1">
    <citation type="submission" date="2019-04" db="EMBL/GenBank/DDBJ databases">
        <title>Evolution of Biomass-Degrading Anaerobic Consortia Revealed by Metagenomics.</title>
        <authorList>
            <person name="Peng X."/>
        </authorList>
    </citation>
    <scope>NUCLEOTIDE SEQUENCE</scope>
    <source>
        <strain evidence="11">SIG141</strain>
    </source>
</reference>
<proteinExistence type="inferred from homology"/>
<dbReference type="Proteomes" id="UP000763088">
    <property type="component" value="Unassembled WGS sequence"/>
</dbReference>
<dbReference type="SUPFAM" id="SSF50182">
    <property type="entry name" value="Sm-like ribonucleoproteins"/>
    <property type="match status" value="1"/>
</dbReference>
<comment type="similarity">
    <text evidence="2">Belongs to the MscS (TC 1.A.23) family.</text>
</comment>
<feature type="transmembrane region" description="Helical" evidence="7">
    <location>
        <begin position="371"/>
        <end position="390"/>
    </location>
</feature>
<evidence type="ECO:0000256" key="7">
    <source>
        <dbReference type="SAM" id="Phobius"/>
    </source>
</evidence>
<dbReference type="InterPro" id="IPR045275">
    <property type="entry name" value="MscS_archaea/bacteria_type"/>
</dbReference>
<feature type="domain" description="Mechanosensitive ion channel MscS C-terminal" evidence="10">
    <location>
        <begin position="690"/>
        <end position="772"/>
    </location>
</feature>
<dbReference type="InterPro" id="IPR049278">
    <property type="entry name" value="MS_channel_C"/>
</dbReference>
<comment type="subcellular location">
    <subcellularLocation>
        <location evidence="1">Cell membrane</location>
        <topology evidence="1">Multi-pass membrane protein</topology>
    </subcellularLocation>
</comment>
<evidence type="ECO:0000256" key="4">
    <source>
        <dbReference type="ARBA" id="ARBA00022692"/>
    </source>
</evidence>
<feature type="transmembrane region" description="Helical" evidence="7">
    <location>
        <begin position="402"/>
        <end position="425"/>
    </location>
</feature>
<accession>A0A928GG85</accession>
<evidence type="ECO:0000256" key="2">
    <source>
        <dbReference type="ARBA" id="ARBA00008017"/>
    </source>
</evidence>
<evidence type="ECO:0000256" key="5">
    <source>
        <dbReference type="ARBA" id="ARBA00022989"/>
    </source>
</evidence>
<dbReference type="GO" id="GO:0008381">
    <property type="term" value="F:mechanosensitive monoatomic ion channel activity"/>
    <property type="evidence" value="ECO:0007669"/>
    <property type="project" value="InterPro"/>
</dbReference>
<dbReference type="PANTHER" id="PTHR30221">
    <property type="entry name" value="SMALL-CONDUCTANCE MECHANOSENSITIVE CHANNEL"/>
    <property type="match status" value="1"/>
</dbReference>
<dbReference type="InterPro" id="IPR011014">
    <property type="entry name" value="MscS_channel_TM-2"/>
</dbReference>
<evidence type="ECO:0000256" key="6">
    <source>
        <dbReference type="ARBA" id="ARBA00023136"/>
    </source>
</evidence>
<evidence type="ECO:0000313" key="11">
    <source>
        <dbReference type="EMBL" id="MBE6264994.1"/>
    </source>
</evidence>
<dbReference type="Gene3D" id="3.30.70.100">
    <property type="match status" value="1"/>
</dbReference>
<evidence type="ECO:0000313" key="12">
    <source>
        <dbReference type="Proteomes" id="UP000763088"/>
    </source>
</evidence>
<keyword evidence="6 7" id="KW-0472">Membrane</keyword>
<evidence type="ECO:0000259" key="9">
    <source>
        <dbReference type="Pfam" id="PF00924"/>
    </source>
</evidence>
<comment type="caution">
    <text evidence="11">The sequence shown here is derived from an EMBL/GenBank/DDBJ whole genome shotgun (WGS) entry which is preliminary data.</text>
</comment>
<dbReference type="Gene3D" id="1.10.287.1260">
    <property type="match status" value="1"/>
</dbReference>
<dbReference type="Pfam" id="PF00924">
    <property type="entry name" value="MS_channel_2nd"/>
    <property type="match status" value="1"/>
</dbReference>
<dbReference type="EMBL" id="SUYD01000001">
    <property type="protein sequence ID" value="MBE6264994.1"/>
    <property type="molecule type" value="Genomic_DNA"/>
</dbReference>
<dbReference type="SUPFAM" id="SSF82861">
    <property type="entry name" value="Mechanosensitive channel protein MscS (YggB), transmembrane region"/>
    <property type="match status" value="1"/>
</dbReference>
<feature type="transmembrane region" description="Helical" evidence="7">
    <location>
        <begin position="310"/>
        <end position="333"/>
    </location>
</feature>